<feature type="region of interest" description="Disordered" evidence="7">
    <location>
        <begin position="29"/>
        <end position="67"/>
    </location>
</feature>
<dbReference type="GO" id="GO:0030976">
    <property type="term" value="F:thiamine pyrophosphate binding"/>
    <property type="evidence" value="ECO:0007669"/>
    <property type="project" value="UniProtKB-UniRule"/>
</dbReference>
<dbReference type="InterPro" id="IPR011766">
    <property type="entry name" value="TPP_enzyme_TPP-bd"/>
</dbReference>
<dbReference type="GO" id="GO:0009234">
    <property type="term" value="P:menaquinone biosynthetic process"/>
    <property type="evidence" value="ECO:0007669"/>
    <property type="project" value="UniProtKB-UniRule"/>
</dbReference>
<dbReference type="PANTHER" id="PTHR42916:SF1">
    <property type="entry name" value="PROTEIN PHYLLO, CHLOROPLASTIC"/>
    <property type="match status" value="1"/>
</dbReference>
<keyword evidence="4 6" id="KW-0786">Thiamine pyrophosphate</keyword>
<evidence type="ECO:0000259" key="8">
    <source>
        <dbReference type="Pfam" id="PF02775"/>
    </source>
</evidence>
<gene>
    <name evidence="6" type="primary">menD</name>
    <name evidence="10" type="ORF">SAMN02910314_00177</name>
</gene>
<dbReference type="EC" id="2.2.1.9" evidence="6"/>
<dbReference type="Pfam" id="PF02776">
    <property type="entry name" value="TPP_enzyme_N"/>
    <property type="match status" value="1"/>
</dbReference>
<dbReference type="UniPathway" id="UPA01057">
    <property type="reaction ID" value="UER00164"/>
</dbReference>
<sequence length="749" mass="80688">MEDATQPIPARKISIDQGIIEAAAKAIARERGRSYTPPVSDGAGYTMPPSTKPQQQVPMSRREREVEEARRAAMAAMRRAEATAAAVTAASAVAAHAQSKSAARTAVAQPAASQAAVVEQKPAPVEQPIESIMVSEPAVAEPAQQEKAEGAHAAVVVEREESAPVVEREPRVIPTDPAEITSEYLDAFFSELERCGVTDYVISPGSRSTGLAMKAFERFGSVYVDVDERGAAFFALGLAKAKRQPVAVICTSGTAVGNWMPAVLEAEASRVPLLLLSGDRPSRLQGLGAPQTCDQLKMFGDHVKKFVQMPQPAATDEALAFARQTALEACVAAHGSVPGAASCDGGPVHINFPFDEPLKPARSKGSEKVNPLPPTVVPGQGLRPGDARGIFKVFHGKRTIALCGEGTCNNSEDVQVMLEFAHKCHIPLLADPLSGLRCVDDPYVIDNYDTVFGGEAPRVDVVIRFGRWPVSKRCFMALQEMNPTQIAVDMRDTRDYSASTSLFVHALPVVFAAGMIGVRAKSTASVKCVEEWMAANDEARERITSVPSRVGADDFEGAYVAKMMSLIPEGSLLFSANSMSIRAIDTFYCKSDKNIRVLCNRGLNGIDGTLSSAIGAAQAYEQTTVLTGDLAFLHDANALSLQNEMHIREIRHDGPVPSIIVVLLNNNGGAIFDMLPQKSTEDYFGRLFLTPQNVDCKHLAQAFGAGYRRVSSVHDFRRIYESFLGEPGINIIDVSVPLAGVEFRYGRYW</sequence>
<dbReference type="AlphaFoldDB" id="A0A1H8PIH3"/>
<evidence type="ECO:0000256" key="1">
    <source>
        <dbReference type="ARBA" id="ARBA00022679"/>
    </source>
</evidence>
<dbReference type="NCBIfam" id="TIGR00173">
    <property type="entry name" value="menD"/>
    <property type="match status" value="1"/>
</dbReference>
<evidence type="ECO:0000313" key="11">
    <source>
        <dbReference type="Proteomes" id="UP000182975"/>
    </source>
</evidence>
<dbReference type="SUPFAM" id="SSF52518">
    <property type="entry name" value="Thiamin diphosphate-binding fold (THDP-binding)"/>
    <property type="match status" value="2"/>
</dbReference>
<keyword evidence="5 6" id="KW-0464">Manganese</keyword>
<feature type="domain" description="Thiamine pyrophosphate enzyme TPP-binding" evidence="8">
    <location>
        <begin position="595"/>
        <end position="734"/>
    </location>
</feature>
<dbReference type="HAMAP" id="MF_01659">
    <property type="entry name" value="MenD"/>
    <property type="match status" value="1"/>
</dbReference>
<evidence type="ECO:0000259" key="9">
    <source>
        <dbReference type="Pfam" id="PF02776"/>
    </source>
</evidence>
<dbReference type="InterPro" id="IPR029061">
    <property type="entry name" value="THDP-binding"/>
</dbReference>
<evidence type="ECO:0000256" key="2">
    <source>
        <dbReference type="ARBA" id="ARBA00022723"/>
    </source>
</evidence>
<comment type="similarity">
    <text evidence="6">Belongs to the TPP enzyme family. MenD subfamily.</text>
</comment>
<keyword evidence="6" id="KW-0474">Menaquinone biosynthesis</keyword>
<organism evidence="10 11">
    <name type="scientific">Denitrobacterium detoxificans</name>
    <dbReference type="NCBI Taxonomy" id="79604"/>
    <lineage>
        <taxon>Bacteria</taxon>
        <taxon>Bacillati</taxon>
        <taxon>Actinomycetota</taxon>
        <taxon>Coriobacteriia</taxon>
        <taxon>Eggerthellales</taxon>
        <taxon>Eggerthellaceae</taxon>
        <taxon>Denitrobacterium</taxon>
    </lineage>
</organism>
<dbReference type="Gene3D" id="3.40.50.1220">
    <property type="entry name" value="TPP-binding domain"/>
    <property type="match status" value="1"/>
</dbReference>
<dbReference type="InterPro" id="IPR012001">
    <property type="entry name" value="Thiamin_PyroP_enz_TPP-bd_dom"/>
</dbReference>
<dbReference type="GO" id="GO:0070204">
    <property type="term" value="F:2-succinyl-5-enolpyruvyl-6-hydroxy-3-cyclohexene-1-carboxylic-acid synthase activity"/>
    <property type="evidence" value="ECO:0007669"/>
    <property type="project" value="UniProtKB-UniRule"/>
</dbReference>
<comment type="pathway">
    <text evidence="6">Quinol/quinone metabolism; menaquinone biosynthesis.</text>
</comment>
<feature type="compositionally biased region" description="Polar residues" evidence="7">
    <location>
        <begin position="48"/>
        <end position="58"/>
    </location>
</feature>
<comment type="pathway">
    <text evidence="6">Quinol/quinone metabolism; 1,4-dihydroxy-2-naphthoate biosynthesis; 1,4-dihydroxy-2-naphthoate from chorismate: step 2/7.</text>
</comment>
<feature type="region of interest" description="Disordered" evidence="7">
    <location>
        <begin position="361"/>
        <end position="380"/>
    </location>
</feature>
<comment type="cofactor">
    <cofactor evidence="6">
        <name>thiamine diphosphate</name>
        <dbReference type="ChEBI" id="CHEBI:58937"/>
    </cofactor>
    <text evidence="6">Binds 1 thiamine pyrophosphate per subunit.</text>
</comment>
<dbReference type="InterPro" id="IPR004433">
    <property type="entry name" value="MenaQ_synth_MenD"/>
</dbReference>
<comment type="function">
    <text evidence="6">Catalyzes the thiamine diphosphate-dependent decarboxylation of 2-oxoglutarate and the subsequent addition of the resulting succinic semialdehyde-thiamine pyrophosphate anion to isochorismate to yield 2-succinyl-5-enolpyruvyl-6-hydroxy-3-cyclohexene-1-carboxylate (SEPHCHC).</text>
</comment>
<protein>
    <recommendedName>
        <fullName evidence="6">2-succinyl-5-enolpyruvyl-6-hydroxy-3-cyclohexene-1-carboxylate synthase</fullName>
        <shortName evidence="6">SEPHCHC synthase</shortName>
        <ecNumber evidence="6">2.2.1.9</ecNumber>
    </recommendedName>
    <alternativeName>
        <fullName evidence="6">Menaquinone biosynthesis protein MenD</fullName>
    </alternativeName>
</protein>
<comment type="subunit">
    <text evidence="6">Homodimer.</text>
</comment>
<evidence type="ECO:0000256" key="4">
    <source>
        <dbReference type="ARBA" id="ARBA00023052"/>
    </source>
</evidence>
<evidence type="ECO:0000313" key="10">
    <source>
        <dbReference type="EMBL" id="SEO41478.1"/>
    </source>
</evidence>
<keyword evidence="11" id="KW-1185">Reference proteome</keyword>
<keyword evidence="1 6" id="KW-0808">Transferase</keyword>
<evidence type="ECO:0000256" key="5">
    <source>
        <dbReference type="ARBA" id="ARBA00023211"/>
    </source>
</evidence>
<dbReference type="GO" id="GO:0000287">
    <property type="term" value="F:magnesium ion binding"/>
    <property type="evidence" value="ECO:0007669"/>
    <property type="project" value="UniProtKB-UniRule"/>
</dbReference>
<keyword evidence="3 6" id="KW-0460">Magnesium</keyword>
<keyword evidence="2 6" id="KW-0479">Metal-binding</keyword>
<dbReference type="CDD" id="cd02009">
    <property type="entry name" value="TPP_SHCHC_synthase"/>
    <property type="match status" value="1"/>
</dbReference>
<name>A0A1H8PIH3_9ACTN</name>
<dbReference type="GO" id="GO:0030145">
    <property type="term" value="F:manganese ion binding"/>
    <property type="evidence" value="ECO:0007669"/>
    <property type="project" value="UniProtKB-UniRule"/>
</dbReference>
<accession>A0A1H8PIH3</accession>
<proteinExistence type="inferred from homology"/>
<comment type="catalytic activity">
    <reaction evidence="6">
        <text>isochorismate + 2-oxoglutarate + H(+) = 5-enolpyruvoyl-6-hydroxy-2-succinyl-cyclohex-3-ene-1-carboxylate + CO2</text>
        <dbReference type="Rhea" id="RHEA:25593"/>
        <dbReference type="ChEBI" id="CHEBI:15378"/>
        <dbReference type="ChEBI" id="CHEBI:16526"/>
        <dbReference type="ChEBI" id="CHEBI:16810"/>
        <dbReference type="ChEBI" id="CHEBI:29780"/>
        <dbReference type="ChEBI" id="CHEBI:58818"/>
        <dbReference type="EC" id="2.2.1.9"/>
    </reaction>
</comment>
<dbReference type="Pfam" id="PF02775">
    <property type="entry name" value="TPP_enzyme_C"/>
    <property type="match status" value="1"/>
</dbReference>
<reference evidence="11" key="1">
    <citation type="submission" date="2016-10" db="EMBL/GenBank/DDBJ databases">
        <authorList>
            <person name="Varghese N."/>
        </authorList>
    </citation>
    <scope>NUCLEOTIDE SEQUENCE [LARGE SCALE GENOMIC DNA]</scope>
    <source>
        <strain evidence="11">DSM 21843</strain>
    </source>
</reference>
<dbReference type="Gene3D" id="3.40.50.970">
    <property type="match status" value="2"/>
</dbReference>
<feature type="domain" description="Thiamine pyrophosphate enzyme N-terminal TPP-binding" evidence="9">
    <location>
        <begin position="186"/>
        <end position="298"/>
    </location>
</feature>
<evidence type="ECO:0000256" key="3">
    <source>
        <dbReference type="ARBA" id="ARBA00022842"/>
    </source>
</evidence>
<dbReference type="PANTHER" id="PTHR42916">
    <property type="entry name" value="2-SUCCINYL-5-ENOLPYRUVYL-6-HYDROXY-3-CYCLOHEXENE-1-CARBOXYLATE SYNTHASE"/>
    <property type="match status" value="1"/>
</dbReference>
<dbReference type="CDD" id="cd07037">
    <property type="entry name" value="TPP_PYR_MenD"/>
    <property type="match status" value="1"/>
</dbReference>
<comment type="cofactor">
    <cofactor evidence="6">
        <name>Mg(2+)</name>
        <dbReference type="ChEBI" id="CHEBI:18420"/>
    </cofactor>
    <cofactor evidence="6">
        <name>Mn(2+)</name>
        <dbReference type="ChEBI" id="CHEBI:29035"/>
    </cofactor>
</comment>
<dbReference type="RefSeq" id="WP_240480591.1">
    <property type="nucleotide sequence ID" value="NZ_CP011402.1"/>
</dbReference>
<dbReference type="UniPathway" id="UPA00079"/>
<evidence type="ECO:0000256" key="7">
    <source>
        <dbReference type="SAM" id="MobiDB-lite"/>
    </source>
</evidence>
<evidence type="ECO:0000256" key="6">
    <source>
        <dbReference type="HAMAP-Rule" id="MF_01659"/>
    </source>
</evidence>
<dbReference type="STRING" id="79604.AAY81_09900"/>
<dbReference type="EMBL" id="FOEC01000001">
    <property type="protein sequence ID" value="SEO41478.1"/>
    <property type="molecule type" value="Genomic_DNA"/>
</dbReference>
<dbReference type="Proteomes" id="UP000182975">
    <property type="component" value="Unassembled WGS sequence"/>
</dbReference>